<evidence type="ECO:0000256" key="5">
    <source>
        <dbReference type="ARBA" id="ARBA00022729"/>
    </source>
</evidence>
<dbReference type="GO" id="GO:0042545">
    <property type="term" value="P:cell wall modification"/>
    <property type="evidence" value="ECO:0007669"/>
    <property type="project" value="InterPro"/>
</dbReference>
<dbReference type="KEGG" id="rher:EHE19_014370"/>
<protein>
    <recommendedName>
        <fullName evidence="4">Probable pectate lyase C</fullName>
        <ecNumber evidence="3">3.2.1.4</ecNumber>
    </recommendedName>
</protein>
<dbReference type="GO" id="GO:0016829">
    <property type="term" value="F:lyase activity"/>
    <property type="evidence" value="ECO:0007669"/>
    <property type="project" value="UniProtKB-KW"/>
</dbReference>
<evidence type="ECO:0000256" key="11">
    <source>
        <dbReference type="ARBA" id="ARBA00023326"/>
    </source>
</evidence>
<dbReference type="GO" id="GO:0030599">
    <property type="term" value="F:pectinesterase activity"/>
    <property type="evidence" value="ECO:0007669"/>
    <property type="project" value="InterPro"/>
</dbReference>
<dbReference type="PROSITE" id="PS51766">
    <property type="entry name" value="DOCKERIN"/>
    <property type="match status" value="1"/>
</dbReference>
<dbReference type="Gene3D" id="2.160.20.10">
    <property type="entry name" value="Single-stranded right-handed beta-helix, Pectin lyase-like"/>
    <property type="match status" value="1"/>
</dbReference>
<dbReference type="RefSeq" id="WP_137696805.1">
    <property type="nucleotide sequence ID" value="NZ_CP061336.1"/>
</dbReference>
<keyword evidence="12" id="KW-0456">Lyase</keyword>
<dbReference type="PANTHER" id="PTHR31321:SF57">
    <property type="entry name" value="PECTINESTERASE 53-RELATED"/>
    <property type="match status" value="1"/>
</dbReference>
<dbReference type="InterPro" id="IPR011050">
    <property type="entry name" value="Pectin_lyase_fold/virulence"/>
</dbReference>
<comment type="catalytic activity">
    <reaction evidence="1">
        <text>Endohydrolysis of (1-&gt;4)-beta-D-glucosidic linkages in cellulose, lichenin and cereal beta-D-glucans.</text>
        <dbReference type="EC" id="3.2.1.4"/>
    </reaction>
</comment>
<proteinExistence type="inferred from homology"/>
<dbReference type="SUPFAM" id="SSF81853">
    <property type="entry name" value="Family 10 polysaccharide lyase"/>
    <property type="match status" value="1"/>
</dbReference>
<dbReference type="GO" id="GO:0030245">
    <property type="term" value="P:cellulose catabolic process"/>
    <property type="evidence" value="ECO:0007669"/>
    <property type="project" value="UniProtKB-KW"/>
</dbReference>
<dbReference type="SUPFAM" id="SSF63446">
    <property type="entry name" value="Type I dockerin domain"/>
    <property type="match status" value="1"/>
</dbReference>
<keyword evidence="13" id="KW-1185">Reference proteome</keyword>
<dbReference type="InterPro" id="IPR016134">
    <property type="entry name" value="Dockerin_dom"/>
</dbReference>
<name>A0A4U7JHA2_9FIRM</name>
<gene>
    <name evidence="12" type="primary">pelA</name>
    <name evidence="12" type="ORF">EHE19_014370</name>
</gene>
<dbReference type="PROSITE" id="PS00448">
    <property type="entry name" value="CLOS_CELLULOSOME_RPT"/>
    <property type="match status" value="1"/>
</dbReference>
<dbReference type="CDD" id="cd14256">
    <property type="entry name" value="Dockerin_I"/>
    <property type="match status" value="1"/>
</dbReference>
<evidence type="ECO:0000256" key="2">
    <source>
        <dbReference type="ARBA" id="ARBA00008891"/>
    </source>
</evidence>
<dbReference type="Pfam" id="PF01095">
    <property type="entry name" value="Pectinesterase"/>
    <property type="match status" value="1"/>
</dbReference>
<evidence type="ECO:0000256" key="3">
    <source>
        <dbReference type="ARBA" id="ARBA00012601"/>
    </source>
</evidence>
<dbReference type="InterPro" id="IPR002105">
    <property type="entry name" value="Dockerin_1_rpt"/>
</dbReference>
<dbReference type="InterPro" id="IPR012669">
    <property type="entry name" value="Pectate_lyase"/>
</dbReference>
<keyword evidence="5" id="KW-0732">Signal</keyword>
<dbReference type="OrthoDB" id="9804686at2"/>
<dbReference type="EC" id="3.2.1.4" evidence="3"/>
<dbReference type="NCBIfam" id="TIGR02474">
    <property type="entry name" value="pec_lyase"/>
    <property type="match status" value="1"/>
</dbReference>
<dbReference type="EMBL" id="CP061336">
    <property type="protein sequence ID" value="QNU66057.1"/>
    <property type="molecule type" value="Genomic_DNA"/>
</dbReference>
<organism evidence="12 13">
    <name type="scientific">Ruminiclostridium herbifermentans</name>
    <dbReference type="NCBI Taxonomy" id="2488810"/>
    <lineage>
        <taxon>Bacteria</taxon>
        <taxon>Bacillati</taxon>
        <taxon>Bacillota</taxon>
        <taxon>Clostridia</taxon>
        <taxon>Eubacteriales</taxon>
        <taxon>Oscillospiraceae</taxon>
        <taxon>Ruminiclostridium</taxon>
    </lineage>
</organism>
<evidence type="ECO:0000256" key="10">
    <source>
        <dbReference type="ARBA" id="ARBA00023295"/>
    </source>
</evidence>
<dbReference type="PROSITE" id="PS00800">
    <property type="entry name" value="PECTINESTERASE_1"/>
    <property type="match status" value="1"/>
</dbReference>
<dbReference type="GO" id="GO:0008810">
    <property type="term" value="F:cellulase activity"/>
    <property type="evidence" value="ECO:0007669"/>
    <property type="project" value="UniProtKB-EC"/>
</dbReference>
<keyword evidence="11" id="KW-0624">Polysaccharide degradation</keyword>
<dbReference type="InterPro" id="IPR000070">
    <property type="entry name" value="Pectinesterase_cat"/>
</dbReference>
<dbReference type="PROSITE" id="PS00018">
    <property type="entry name" value="EF_HAND_1"/>
    <property type="match status" value="1"/>
</dbReference>
<dbReference type="PROSITE" id="PS00503">
    <property type="entry name" value="PECTINESTERASE_2"/>
    <property type="match status" value="1"/>
</dbReference>
<reference evidence="12 13" key="1">
    <citation type="submission" date="2020-09" db="EMBL/GenBank/DDBJ databases">
        <title>Characterization and genome sequencing of Ruminiclostridium sp. nov. MA18.</title>
        <authorList>
            <person name="Rettenmaier R."/>
            <person name="Kowollik M.-L."/>
            <person name="Liebl W."/>
            <person name="Zverlov V."/>
        </authorList>
    </citation>
    <scope>NUCLEOTIDE SEQUENCE [LARGE SCALE GENOMIC DNA]</scope>
    <source>
        <strain evidence="12 13">MA18</strain>
    </source>
</reference>
<evidence type="ECO:0000256" key="6">
    <source>
        <dbReference type="ARBA" id="ARBA00022801"/>
    </source>
</evidence>
<evidence type="ECO:0000313" key="12">
    <source>
        <dbReference type="EMBL" id="QNU66057.1"/>
    </source>
</evidence>
<dbReference type="GO" id="GO:0009279">
    <property type="term" value="C:cell outer membrane"/>
    <property type="evidence" value="ECO:0007669"/>
    <property type="project" value="TreeGrafter"/>
</dbReference>
<evidence type="ECO:0000256" key="7">
    <source>
        <dbReference type="ARBA" id="ARBA00023001"/>
    </source>
</evidence>
<sequence length="1011" mass="110619">MLRDGRKSALNLLGAIMLVFIFSSVVLAPKGVFASTPDWGSVLKNPDTWFGSSDGIKLADSIVQYQLSDGGWRKDMTESTSGSWGKSTIDNDTTTSQIIVLAKTYKQTNNSKYLNSCQRGIDLLLNGQYSNGGWPQVFNDPGTYHAHITYNDNAMIHVMNLLTDVANKTGDFTFIDSNRASRASTAIQKGIQCILNTQITVNGVKTAWCQQHDEYSLKPTTGRAYEVPSISASESVGIVNYLKTIKNPSAEITNAINSAIAWMAKVQIYGIKVVTTSNDRYIVNDPTAGPIWARFYEINTNRPIFVDRDGSIHYQMSEISQERRAGYAWYGTWPSKLVKEANIYDIVVAKDGTGNYTTVQAAINSVPNNSAKRTTIYIKNGTYKEKMNIGSSKINITLIGQSKEGTILTYNDAASTPNSSGGTLGTTGSASITVAGSGFQAENITFENSYDEARNGSSQAVAMLAKADKMIFKNCSFKGNQDTLYANSGRQYYYNCYIEGDVDFIFGAATAVFYNCEVYSLNRSGGCVTAPSTKADQKGYLFYKCKLTSSSATPKNISLGRPWIPSSDPNSITPKVLFRECELGNHISSAGWTSMSGNNPENYEMWEYLNTGAGSNPNRKQLPSSRASEYTMEKFLAGTDGWDPNITEEIEQPILEGKYIKSLVVNDSPNAADWSVQSNLRVGDLVYGDRTVKFISMPDYLLGSEWIRTACDSKMFTTTEATFTPSTDIICYIGLDTRITSIPSWFSSWTNTGETFDNDGAVTFRIYKKSFPRGATVELGTNGASSSVVNYVVIVQPQPISEGEYIKSLLVNDSTNAADWSIQSNLQVGDLVFGDRTVKFISMPDFLIGSEWIRTACDSKMFTSTEATFVPNIPITCYVGLDTRITSIPSWLSGWTNIGETFDNDGAVTFQIYMKSFPGGTIVELGTNGASSSVVNYVVIVKPDYPPMIIPGDVVPDGQIDALDFAYIKKHLLGIELLTGDSYKAADIDNSGTVDAIDLALLKKALLEGIH</sequence>
<evidence type="ECO:0000256" key="8">
    <source>
        <dbReference type="ARBA" id="ARBA00023085"/>
    </source>
</evidence>
<keyword evidence="9" id="KW-0119">Carbohydrate metabolism</keyword>
<dbReference type="Gene3D" id="1.50.10.20">
    <property type="match status" value="1"/>
</dbReference>
<dbReference type="Pfam" id="PF00404">
    <property type="entry name" value="Dockerin_1"/>
    <property type="match status" value="1"/>
</dbReference>
<dbReference type="InterPro" id="IPR018040">
    <property type="entry name" value="Pectinesterase_Tyr_AS"/>
</dbReference>
<dbReference type="SUPFAM" id="SSF51126">
    <property type="entry name" value="Pectin lyase-like"/>
    <property type="match status" value="1"/>
</dbReference>
<dbReference type="AlphaFoldDB" id="A0A4U7JHA2"/>
<dbReference type="InterPro" id="IPR033131">
    <property type="entry name" value="Pectinesterase_Asp_AS"/>
</dbReference>
<evidence type="ECO:0000256" key="4">
    <source>
        <dbReference type="ARBA" id="ARBA00016512"/>
    </source>
</evidence>
<dbReference type="Gene3D" id="1.10.1330.10">
    <property type="entry name" value="Dockerin domain"/>
    <property type="match status" value="1"/>
</dbReference>
<dbReference type="Proteomes" id="UP000306409">
    <property type="component" value="Chromosome"/>
</dbReference>
<dbReference type="PANTHER" id="PTHR31321">
    <property type="entry name" value="ACYL-COA THIOESTER HYDROLASE YBHC-RELATED"/>
    <property type="match status" value="1"/>
</dbReference>
<accession>A0A4U7JHA2</accession>
<comment type="similarity">
    <text evidence="2">Belongs to the pectinesterase family.</text>
</comment>
<keyword evidence="8" id="KW-0063">Aspartyl esterase</keyword>
<evidence type="ECO:0000256" key="1">
    <source>
        <dbReference type="ARBA" id="ARBA00000966"/>
    </source>
</evidence>
<evidence type="ECO:0000256" key="9">
    <source>
        <dbReference type="ARBA" id="ARBA00023277"/>
    </source>
</evidence>
<keyword evidence="6" id="KW-0378">Hydrolase</keyword>
<keyword evidence="10" id="KW-0326">Glycosidase</keyword>
<dbReference type="Pfam" id="PF09492">
    <property type="entry name" value="Pec_lyase"/>
    <property type="match status" value="1"/>
</dbReference>
<dbReference type="InterPro" id="IPR036439">
    <property type="entry name" value="Dockerin_dom_sf"/>
</dbReference>
<evidence type="ECO:0000313" key="13">
    <source>
        <dbReference type="Proteomes" id="UP000306409"/>
    </source>
</evidence>
<dbReference type="InterPro" id="IPR018247">
    <property type="entry name" value="EF_Hand_1_Ca_BS"/>
</dbReference>
<dbReference type="InterPro" id="IPR012334">
    <property type="entry name" value="Pectin_lyas_fold"/>
</dbReference>
<keyword evidence="7" id="KW-0136">Cellulose degradation</keyword>